<dbReference type="RefSeq" id="WP_149758091.1">
    <property type="nucleotide sequence ID" value="NZ_FOMS01000015.1"/>
</dbReference>
<dbReference type="GO" id="GO:0032993">
    <property type="term" value="C:protein-DNA complex"/>
    <property type="evidence" value="ECO:0007669"/>
    <property type="project" value="TreeGrafter"/>
</dbReference>
<dbReference type="InterPro" id="IPR000847">
    <property type="entry name" value="LysR_HTH_N"/>
</dbReference>
<evidence type="ECO:0000256" key="3">
    <source>
        <dbReference type="ARBA" id="ARBA00023125"/>
    </source>
</evidence>
<dbReference type="CDD" id="cd08411">
    <property type="entry name" value="PBP2_OxyR"/>
    <property type="match status" value="1"/>
</dbReference>
<dbReference type="Gene3D" id="3.40.190.10">
    <property type="entry name" value="Periplasmic binding protein-like II"/>
    <property type="match status" value="2"/>
</dbReference>
<dbReference type="AlphaFoldDB" id="A0A1I2D4D2"/>
<evidence type="ECO:0000256" key="4">
    <source>
        <dbReference type="ARBA" id="ARBA00023159"/>
    </source>
</evidence>
<dbReference type="SUPFAM" id="SSF46785">
    <property type="entry name" value="Winged helix' DNA-binding domain"/>
    <property type="match status" value="1"/>
</dbReference>
<dbReference type="EMBL" id="FOMS01000015">
    <property type="protein sequence ID" value="SFE75388.1"/>
    <property type="molecule type" value="Genomic_DNA"/>
</dbReference>
<organism evidence="7 8">
    <name type="scientific">Roseivivax sediminis</name>
    <dbReference type="NCBI Taxonomy" id="936889"/>
    <lineage>
        <taxon>Bacteria</taxon>
        <taxon>Pseudomonadati</taxon>
        <taxon>Pseudomonadota</taxon>
        <taxon>Alphaproteobacteria</taxon>
        <taxon>Rhodobacterales</taxon>
        <taxon>Roseobacteraceae</taxon>
        <taxon>Roseivivax</taxon>
    </lineage>
</organism>
<proteinExistence type="inferred from homology"/>
<keyword evidence="3" id="KW-0238">DNA-binding</keyword>
<keyword evidence="2" id="KW-0805">Transcription regulation</keyword>
<evidence type="ECO:0000256" key="2">
    <source>
        <dbReference type="ARBA" id="ARBA00023015"/>
    </source>
</evidence>
<accession>A0A1I2D4D2</accession>
<name>A0A1I2D4D2_9RHOB</name>
<evidence type="ECO:0000259" key="6">
    <source>
        <dbReference type="PROSITE" id="PS50931"/>
    </source>
</evidence>
<dbReference type="Pfam" id="PF03466">
    <property type="entry name" value="LysR_substrate"/>
    <property type="match status" value="1"/>
</dbReference>
<evidence type="ECO:0000313" key="7">
    <source>
        <dbReference type="EMBL" id="SFE75388.1"/>
    </source>
</evidence>
<dbReference type="InterPro" id="IPR005119">
    <property type="entry name" value="LysR_subst-bd"/>
</dbReference>
<evidence type="ECO:0000256" key="5">
    <source>
        <dbReference type="ARBA" id="ARBA00023163"/>
    </source>
</evidence>
<dbReference type="PROSITE" id="PS50931">
    <property type="entry name" value="HTH_LYSR"/>
    <property type="match status" value="1"/>
</dbReference>
<keyword evidence="4" id="KW-0010">Activator</keyword>
<dbReference type="Gene3D" id="1.10.10.10">
    <property type="entry name" value="Winged helix-like DNA-binding domain superfamily/Winged helix DNA-binding domain"/>
    <property type="match status" value="1"/>
</dbReference>
<dbReference type="GO" id="GO:0003700">
    <property type="term" value="F:DNA-binding transcription factor activity"/>
    <property type="evidence" value="ECO:0007669"/>
    <property type="project" value="InterPro"/>
</dbReference>
<protein>
    <submittedName>
        <fullName evidence="7">Transcriptional regulator, LysR family</fullName>
    </submittedName>
</protein>
<dbReference type="InterPro" id="IPR036388">
    <property type="entry name" value="WH-like_DNA-bd_sf"/>
</dbReference>
<dbReference type="Proteomes" id="UP000325289">
    <property type="component" value="Unassembled WGS sequence"/>
</dbReference>
<dbReference type="OrthoDB" id="9775392at2"/>
<dbReference type="Pfam" id="PF00126">
    <property type="entry name" value="HTH_1"/>
    <property type="match status" value="1"/>
</dbReference>
<sequence>MNVTLRQLSYFIALAEAGHFGRAAARAHVSQPALSLQIKEFEAQLGVTLVERLPREIRLTRAGHEVLARARRILAEVDDLAQAIRWREGLSGRLHLGVIPTVAPYLLPAALTRIRARDLTLELRVREAQTEPLLESLRAGQLDAALVALPVPGDGVVVDALFEDRFVLAGSARRLQAWAADVERLRPTALEADQLLLLEEGHCLADQALEVCGLSGRGQVDLGASSLSTLAGLVSEGFGLTLLPELALRLETAASDQLSLMRFAAPEPSRRLALVRRASSTDDGWMADLAALFREAAEPLLAEARRICP</sequence>
<dbReference type="PANTHER" id="PTHR30346">
    <property type="entry name" value="TRANSCRIPTIONAL DUAL REGULATOR HCAR-RELATED"/>
    <property type="match status" value="1"/>
</dbReference>
<evidence type="ECO:0000256" key="1">
    <source>
        <dbReference type="ARBA" id="ARBA00009437"/>
    </source>
</evidence>
<dbReference type="SUPFAM" id="SSF53850">
    <property type="entry name" value="Periplasmic binding protein-like II"/>
    <property type="match status" value="1"/>
</dbReference>
<gene>
    <name evidence="7" type="ORF">SAMN04515678_11565</name>
</gene>
<dbReference type="FunFam" id="1.10.10.10:FF:000001">
    <property type="entry name" value="LysR family transcriptional regulator"/>
    <property type="match status" value="1"/>
</dbReference>
<dbReference type="PANTHER" id="PTHR30346:SF26">
    <property type="entry name" value="HYDROGEN PEROXIDE-INDUCIBLE GENES ACTIVATOR"/>
    <property type="match status" value="1"/>
</dbReference>
<comment type="similarity">
    <text evidence="1">Belongs to the LysR transcriptional regulatory family.</text>
</comment>
<dbReference type="PRINTS" id="PR00039">
    <property type="entry name" value="HTHLYSR"/>
</dbReference>
<evidence type="ECO:0000313" key="8">
    <source>
        <dbReference type="Proteomes" id="UP000325289"/>
    </source>
</evidence>
<keyword evidence="8" id="KW-1185">Reference proteome</keyword>
<dbReference type="InterPro" id="IPR036390">
    <property type="entry name" value="WH_DNA-bd_sf"/>
</dbReference>
<keyword evidence="5" id="KW-0804">Transcription</keyword>
<reference evidence="7 8" key="1">
    <citation type="submission" date="2016-10" db="EMBL/GenBank/DDBJ databases">
        <authorList>
            <person name="Varghese N."/>
            <person name="Submissions S."/>
        </authorList>
    </citation>
    <scope>NUCLEOTIDE SEQUENCE [LARGE SCALE GENOMIC DNA]</scope>
    <source>
        <strain evidence="8">YIM D21,KCTC 23444,ACCC 10710</strain>
    </source>
</reference>
<dbReference type="GO" id="GO:0003677">
    <property type="term" value="F:DNA binding"/>
    <property type="evidence" value="ECO:0007669"/>
    <property type="project" value="UniProtKB-KW"/>
</dbReference>
<feature type="domain" description="HTH lysR-type" evidence="6">
    <location>
        <begin position="3"/>
        <end position="60"/>
    </location>
</feature>